<evidence type="ECO:0000256" key="6">
    <source>
        <dbReference type="SAM" id="Phobius"/>
    </source>
</evidence>
<dbReference type="Proteomes" id="UP000077255">
    <property type="component" value="Chromosome"/>
</dbReference>
<evidence type="ECO:0000313" key="8">
    <source>
        <dbReference type="Proteomes" id="UP000077255"/>
    </source>
</evidence>
<comment type="subcellular location">
    <subcellularLocation>
        <location evidence="1">Cell membrane</location>
        <topology evidence="1">Multi-pass membrane protein</topology>
    </subcellularLocation>
</comment>
<keyword evidence="2" id="KW-1003">Cell membrane</keyword>
<feature type="transmembrane region" description="Helical" evidence="6">
    <location>
        <begin position="204"/>
        <end position="222"/>
    </location>
</feature>
<organism evidence="7 8">
    <name type="scientific">Dyella thiooxydans</name>
    <dbReference type="NCBI Taxonomy" id="445710"/>
    <lineage>
        <taxon>Bacteria</taxon>
        <taxon>Pseudomonadati</taxon>
        <taxon>Pseudomonadota</taxon>
        <taxon>Gammaproteobacteria</taxon>
        <taxon>Lysobacterales</taxon>
        <taxon>Rhodanobacteraceae</taxon>
        <taxon>Dyella</taxon>
    </lineage>
</organism>
<dbReference type="GO" id="GO:0005886">
    <property type="term" value="C:plasma membrane"/>
    <property type="evidence" value="ECO:0007669"/>
    <property type="project" value="UniProtKB-SubCell"/>
</dbReference>
<evidence type="ECO:0000256" key="3">
    <source>
        <dbReference type="ARBA" id="ARBA00022692"/>
    </source>
</evidence>
<dbReference type="PANTHER" id="PTHR30250">
    <property type="entry name" value="PST FAMILY PREDICTED COLANIC ACID TRANSPORTER"/>
    <property type="match status" value="1"/>
</dbReference>
<dbReference type="InterPro" id="IPR050833">
    <property type="entry name" value="Poly_Biosynth_Transport"/>
</dbReference>
<dbReference type="EMBL" id="CP014841">
    <property type="protein sequence ID" value="AND71083.1"/>
    <property type="molecule type" value="Genomic_DNA"/>
</dbReference>
<protein>
    <recommendedName>
        <fullName evidence="9">Polysaccharide biosynthesis protein C-terminal domain-containing protein</fullName>
    </recommendedName>
</protein>
<evidence type="ECO:0000256" key="1">
    <source>
        <dbReference type="ARBA" id="ARBA00004651"/>
    </source>
</evidence>
<evidence type="ECO:0000313" key="7">
    <source>
        <dbReference type="EMBL" id="AND71083.1"/>
    </source>
</evidence>
<feature type="transmembrane region" description="Helical" evidence="6">
    <location>
        <begin position="147"/>
        <end position="165"/>
    </location>
</feature>
<keyword evidence="4 6" id="KW-1133">Transmembrane helix</keyword>
<evidence type="ECO:0000256" key="2">
    <source>
        <dbReference type="ARBA" id="ARBA00022475"/>
    </source>
</evidence>
<dbReference type="AlphaFoldDB" id="A0A160N4T8"/>
<evidence type="ECO:0008006" key="9">
    <source>
        <dbReference type="Google" id="ProtNLM"/>
    </source>
</evidence>
<reference evidence="7 8" key="1">
    <citation type="submission" date="2016-02" db="EMBL/GenBank/DDBJ databases">
        <title>Complete genome sequencing and analysis of ATSB10, Dyella thiooxydans isolated from rhizosphere soil of sunflower (Helianthus annuus L.).</title>
        <authorList>
            <person name="Lee Y."/>
            <person name="Hwangbo K."/>
            <person name="Chung H."/>
            <person name="Yoo J."/>
            <person name="Kim K.Y."/>
            <person name="Sa T.M."/>
            <person name="Um Y."/>
            <person name="Madhaiyan M."/>
        </authorList>
    </citation>
    <scope>NUCLEOTIDE SEQUENCE [LARGE SCALE GENOMIC DNA]</scope>
    <source>
        <strain evidence="7 8">ATSB10</strain>
    </source>
</reference>
<gene>
    <name evidence="7" type="ORF">ATSB10_36290</name>
</gene>
<dbReference type="STRING" id="445710.ATSB10_36290"/>
<keyword evidence="8" id="KW-1185">Reference proteome</keyword>
<dbReference type="PATRIC" id="fig|445710.3.peg.3628"/>
<sequence>MAFILVCFAGLSSSASRDDVASGAKPEKAFGAIGFAIASASSRVHGDADKVVLTRLASPTVTGQYTVAYRLTDVLTLPVVAGAERLLPRLFKIGAERSTESHADLLKMSIAGASLALTLSAITYAVAPLLPWVFGAEFQASVNMARALSFVPASMTLWVMVRSYAGTNGFEHAMGLFELFGAGFNVAASLLLVMRFGWSGAVMATYLTHLSMASTLTLWIAYRRKFIRR</sequence>
<proteinExistence type="predicted"/>
<accession>A0A160N4T8</accession>
<evidence type="ECO:0000256" key="5">
    <source>
        <dbReference type="ARBA" id="ARBA00023136"/>
    </source>
</evidence>
<feature type="transmembrane region" description="Helical" evidence="6">
    <location>
        <begin position="177"/>
        <end position="198"/>
    </location>
</feature>
<evidence type="ECO:0000256" key="4">
    <source>
        <dbReference type="ARBA" id="ARBA00022989"/>
    </source>
</evidence>
<dbReference type="PANTHER" id="PTHR30250:SF11">
    <property type="entry name" value="O-ANTIGEN TRANSPORTER-RELATED"/>
    <property type="match status" value="1"/>
</dbReference>
<feature type="transmembrane region" description="Helical" evidence="6">
    <location>
        <begin position="108"/>
        <end position="127"/>
    </location>
</feature>
<name>A0A160N4T8_9GAMM</name>
<dbReference type="KEGG" id="dtx:ATSB10_36290"/>
<keyword evidence="5 6" id="KW-0472">Membrane</keyword>
<keyword evidence="3 6" id="KW-0812">Transmembrane</keyword>